<dbReference type="GO" id="GO:0005737">
    <property type="term" value="C:cytoplasm"/>
    <property type="evidence" value="ECO:0007669"/>
    <property type="project" value="UniProtKB-SubCell"/>
</dbReference>
<proteinExistence type="inferred from homology"/>
<dbReference type="GO" id="GO:0030488">
    <property type="term" value="P:tRNA methylation"/>
    <property type="evidence" value="ECO:0007669"/>
    <property type="project" value="TreeGrafter"/>
</dbReference>
<evidence type="ECO:0000256" key="7">
    <source>
        <dbReference type="ARBA" id="ARBA00040154"/>
    </source>
</evidence>
<organism evidence="8 9">
    <name type="scientific">Anopheles albimanus</name>
    <name type="common">New world malaria mosquito</name>
    <dbReference type="NCBI Taxonomy" id="7167"/>
    <lineage>
        <taxon>Eukaryota</taxon>
        <taxon>Metazoa</taxon>
        <taxon>Ecdysozoa</taxon>
        <taxon>Arthropoda</taxon>
        <taxon>Hexapoda</taxon>
        <taxon>Insecta</taxon>
        <taxon>Pterygota</taxon>
        <taxon>Neoptera</taxon>
        <taxon>Endopterygota</taxon>
        <taxon>Diptera</taxon>
        <taxon>Nematocera</taxon>
        <taxon>Culicoidea</taxon>
        <taxon>Culicidae</taxon>
        <taxon>Anophelinae</taxon>
        <taxon>Anopheles</taxon>
    </lineage>
</organism>
<dbReference type="PANTHER" id="PTHR14344">
    <property type="entry name" value="WD REPEAT PROTEIN"/>
    <property type="match status" value="1"/>
</dbReference>
<sequence length="1027" mass="114536">MRVLTDAICVRVLCQENVLVAIGNRLVLLHLDANGDTQRTFAAVPRLLDKIHGIVAYLITETTYQIVFHAGPEAFGTIVNCSTHSFSECTRIEVREDVQSLPVPHIRRRVSDWISSVSLLSPTELCLLTSHGVAVLLHRSTEKPTEWSMIDKCACDDGSTLYCSTLSGQQWDGMVCFTGTALGLLLIWRVAGDNRGKVLERISAHNGVIFSIACDFAAGLLTTTSDDRSVKFWKIQQSAAKDHKSSIELHEERYCFGHTARVFQCRIIKNAFRYLVATIGEDSHLCLWNREGDLLLKKQLDEGATLWGMDYDPETTTIFVTASNANIHKYSIKTWMEDSQQGSSKQDMNDISPTLTVAEHLAKIRFIPRNGNLVAVTNKHSVVTLNSNGTVIQTLAKVDALKCSILDVGESFLYLAGGCNIQLYKLTNEGLSELISLKSICFEDKMLLEEHEEQLRDGTIRSLNYCKLSRNVAICDGYGRCLIYDEALANVLSKHRIPKSPERWITSFAVPCEGYLLLADRSGHFYLFGVQRVQPLCKLANVHGKLGITSIAVEAEDGECGSYRLTTTGHDGRICELYLNTNGPKLELLTYSKTRISWIDRTIPSGSGRYYLGFNDSHFLMTDERNEMCCQFDCGGGHRCWDFYYDEHSNEFTFVFIQHKKLKRMQITLACNVGSALSLPRHKWHTRACNVLRVIPRSDRNYVLVSGGEDNILRINLFANGQLVEQPRKHIFSHISGIKTIIASPLKEDPDQLLVISAGGRAQICLTTVKMLTLGPKQEYEYMLLASDAERCRWKTNRQSSYDPETKFMCAARLGEDRIVFGCSDGFVRIYKLCRTASQWSVKLETETFYGRCILQTVAIDGCAMEGLFVTTATDGYLCFWDVTTPDKPIYRHRHHSSGMNSVDVRVDGTGNILLATGGDDQSITVSQFKVTTLDGKAQVVHVGGLCEKYLHTAQVTGIKLVSNDQLISAGVDQRIYICSFTGFSALTVTGSTSTCVADVKGISFIPERNELIVYGCGIEVVNLSNL</sequence>
<dbReference type="KEGG" id="aali:118458449"/>
<dbReference type="EnsemblMetazoa" id="AALB002981-RA">
    <property type="protein sequence ID" value="AALB002981-PA"/>
    <property type="gene ID" value="AALB002981"/>
</dbReference>
<evidence type="ECO:0000256" key="4">
    <source>
        <dbReference type="ARBA" id="ARBA00022694"/>
    </source>
</evidence>
<dbReference type="Gene3D" id="2.130.10.10">
    <property type="entry name" value="YVTN repeat-like/Quinoprotein amine dehydrogenase"/>
    <property type="match status" value="3"/>
</dbReference>
<name>A0A182F907_ANOAL</name>
<dbReference type="STRING" id="7167.A0A182F907"/>
<dbReference type="Pfam" id="PF00400">
    <property type="entry name" value="WD40"/>
    <property type="match status" value="1"/>
</dbReference>
<evidence type="ECO:0000256" key="1">
    <source>
        <dbReference type="ARBA" id="ARBA00004496"/>
    </source>
</evidence>
<keyword evidence="5" id="KW-0677">Repeat</keyword>
<dbReference type="SMART" id="SM00320">
    <property type="entry name" value="WD40"/>
    <property type="match status" value="7"/>
</dbReference>
<keyword evidence="2" id="KW-0963">Cytoplasm</keyword>
<dbReference type="VEuPathDB" id="VectorBase:AALB20_036758"/>
<dbReference type="PROSITE" id="PS50082">
    <property type="entry name" value="WD_REPEATS_2"/>
    <property type="match status" value="1"/>
</dbReference>
<comment type="subcellular location">
    <subcellularLocation>
        <location evidence="1">Cytoplasm</location>
    </subcellularLocation>
</comment>
<dbReference type="SUPFAM" id="SSF50978">
    <property type="entry name" value="WD40 repeat-like"/>
    <property type="match status" value="3"/>
</dbReference>
<evidence type="ECO:0000313" key="8">
    <source>
        <dbReference type="EnsemblMetazoa" id="AALB002981-PA"/>
    </source>
</evidence>
<dbReference type="PANTHER" id="PTHR14344:SF3">
    <property type="entry name" value="WD REPEAT-CONTAINING PROTEIN 6"/>
    <property type="match status" value="1"/>
</dbReference>
<keyword evidence="3" id="KW-0853">WD repeat</keyword>
<accession>A0A182F907</accession>
<evidence type="ECO:0000256" key="5">
    <source>
        <dbReference type="ARBA" id="ARBA00022737"/>
    </source>
</evidence>
<evidence type="ECO:0000256" key="2">
    <source>
        <dbReference type="ARBA" id="ARBA00022490"/>
    </source>
</evidence>
<comment type="similarity">
    <text evidence="6">Belongs to the WD repeat WDR6 family.</text>
</comment>
<keyword evidence="9" id="KW-1185">Reference proteome</keyword>
<dbReference type="OrthoDB" id="5594999at2759"/>
<evidence type="ECO:0000256" key="6">
    <source>
        <dbReference type="ARBA" id="ARBA00038255"/>
    </source>
</evidence>
<dbReference type="InterPro" id="IPR015943">
    <property type="entry name" value="WD40/YVTN_repeat-like_dom_sf"/>
</dbReference>
<dbReference type="RefSeq" id="XP_035776825.1">
    <property type="nucleotide sequence ID" value="XM_035920932.1"/>
</dbReference>
<dbReference type="InterPro" id="IPR001680">
    <property type="entry name" value="WD40_rpt"/>
</dbReference>
<dbReference type="InterPro" id="IPR051973">
    <property type="entry name" value="tRNA_Anticodon_Mtase-Reg"/>
</dbReference>
<dbReference type="Proteomes" id="UP000069272">
    <property type="component" value="Chromosome 2R"/>
</dbReference>
<reference evidence="8 9" key="1">
    <citation type="journal article" date="2017" name="G3 (Bethesda)">
        <title>The Physical Genome Mapping of Anopheles albimanus Corrected Scaffold Misassemblies and Identified Interarm Rearrangements in Genus Anopheles.</title>
        <authorList>
            <person name="Artemov G.N."/>
            <person name="Peery A.N."/>
            <person name="Jiang X."/>
            <person name="Tu Z."/>
            <person name="Stegniy V.N."/>
            <person name="Sharakhova M.V."/>
            <person name="Sharakhov I.V."/>
        </authorList>
    </citation>
    <scope>NUCLEOTIDE SEQUENCE [LARGE SCALE GENOMIC DNA]</scope>
    <source>
        <strain evidence="8 9">ALBI9_A</strain>
    </source>
</reference>
<reference evidence="8" key="2">
    <citation type="submission" date="2022-08" db="UniProtKB">
        <authorList>
            <consortium name="EnsemblMetazoa"/>
        </authorList>
    </citation>
    <scope>IDENTIFICATION</scope>
    <source>
        <strain evidence="8">STECLA/ALBI9_A</strain>
    </source>
</reference>
<dbReference type="VEuPathDB" id="VectorBase:AALB002981"/>
<evidence type="ECO:0000256" key="3">
    <source>
        <dbReference type="ARBA" id="ARBA00022574"/>
    </source>
</evidence>
<dbReference type="GeneID" id="118458449"/>
<keyword evidence="4" id="KW-0819">tRNA processing</keyword>
<evidence type="ECO:0000313" key="9">
    <source>
        <dbReference type="Proteomes" id="UP000069272"/>
    </source>
</evidence>
<protein>
    <recommendedName>
        <fullName evidence="7">tRNA (34-2'-O)-methyltransferase regulator WDR6</fullName>
    </recommendedName>
</protein>
<dbReference type="AlphaFoldDB" id="A0A182F907"/>
<dbReference type="InterPro" id="IPR036322">
    <property type="entry name" value="WD40_repeat_dom_sf"/>
</dbReference>